<sequence length="90" mass="10402">MDPQPLRRICLAGFFDYGIGWEHSSIILVRGRFLLPSHSPHQNDHCSNLLTHPKPGWLHRNMPQDLSSSVCMLDRDPPCLRWAKERDSVN</sequence>
<dbReference type="AlphaFoldDB" id="A0A8H7C8X6"/>
<comment type="caution">
    <text evidence="1">The sequence shown here is derived from an EMBL/GenBank/DDBJ whole genome shotgun (WGS) entry which is preliminary data.</text>
</comment>
<accession>A0A8H7C8X6</accession>
<reference evidence="1 2" key="1">
    <citation type="journal article" name="Sci. Rep.">
        <title>Telomere-to-telomere assembled and centromere annotated genomes of the two main subspecies of the button mushroom Agaricus bisporus reveal especially polymorphic chromosome ends.</title>
        <authorList>
            <person name="Sonnenberg A.S.M."/>
            <person name="Sedaghat-Telgerd N."/>
            <person name="Lavrijssen B."/>
            <person name="Ohm R.A."/>
            <person name="Hendrickx P.M."/>
            <person name="Scholtmeijer K."/>
            <person name="Baars J.J.P."/>
            <person name="van Peer A."/>
        </authorList>
    </citation>
    <scope>NUCLEOTIDE SEQUENCE [LARGE SCALE GENOMIC DNA]</scope>
    <source>
        <strain evidence="1 2">H119_p4</strain>
    </source>
</reference>
<proteinExistence type="predicted"/>
<protein>
    <submittedName>
        <fullName evidence="1">Uncharacterized protein</fullName>
    </submittedName>
</protein>
<evidence type="ECO:0000313" key="1">
    <source>
        <dbReference type="EMBL" id="KAF7768570.1"/>
    </source>
</evidence>
<evidence type="ECO:0000313" key="2">
    <source>
        <dbReference type="Proteomes" id="UP000629468"/>
    </source>
</evidence>
<gene>
    <name evidence="1" type="ORF">Agabi119p4_7813</name>
</gene>
<name>A0A8H7C8X6_AGABI</name>
<dbReference type="Proteomes" id="UP000629468">
    <property type="component" value="Unassembled WGS sequence"/>
</dbReference>
<dbReference type="EMBL" id="JABXXO010000010">
    <property type="protein sequence ID" value="KAF7768570.1"/>
    <property type="molecule type" value="Genomic_DNA"/>
</dbReference>
<organism evidence="1 2">
    <name type="scientific">Agaricus bisporus var. burnettii</name>
    <dbReference type="NCBI Taxonomy" id="192524"/>
    <lineage>
        <taxon>Eukaryota</taxon>
        <taxon>Fungi</taxon>
        <taxon>Dikarya</taxon>
        <taxon>Basidiomycota</taxon>
        <taxon>Agaricomycotina</taxon>
        <taxon>Agaricomycetes</taxon>
        <taxon>Agaricomycetidae</taxon>
        <taxon>Agaricales</taxon>
        <taxon>Agaricineae</taxon>
        <taxon>Agaricaceae</taxon>
        <taxon>Agaricus</taxon>
    </lineage>
</organism>